<evidence type="ECO:0000313" key="11">
    <source>
        <dbReference type="Proteomes" id="UP000811246"/>
    </source>
</evidence>
<evidence type="ECO:0000256" key="7">
    <source>
        <dbReference type="ARBA" id="ARBA00023136"/>
    </source>
</evidence>
<keyword evidence="6" id="KW-0520">NAD</keyword>
<evidence type="ECO:0000256" key="5">
    <source>
        <dbReference type="ARBA" id="ARBA00022989"/>
    </source>
</evidence>
<feature type="domain" description="NADH:quinone oxidoreductase/Mrp antiporter transmembrane" evidence="9">
    <location>
        <begin position="111"/>
        <end position="370"/>
    </location>
</feature>
<keyword evidence="4" id="KW-1278">Translocase</keyword>
<evidence type="ECO:0000256" key="8">
    <source>
        <dbReference type="SAM" id="Phobius"/>
    </source>
</evidence>
<name>A0A922D7K6_CARIL</name>
<protein>
    <recommendedName>
        <fullName evidence="9">NADH:quinone oxidoreductase/Mrp antiporter transmembrane domain-containing protein</fullName>
    </recommendedName>
</protein>
<feature type="transmembrane region" description="Helical" evidence="8">
    <location>
        <begin position="117"/>
        <end position="139"/>
    </location>
</feature>
<dbReference type="GO" id="GO:0016020">
    <property type="term" value="C:membrane"/>
    <property type="evidence" value="ECO:0007669"/>
    <property type="project" value="UniProtKB-SubCell"/>
</dbReference>
<proteinExistence type="inferred from homology"/>
<dbReference type="PANTHER" id="PTHR43507:SF21">
    <property type="entry name" value="NAD(P)H-QUINONE OXIDOREDUCTASE CHAIN 4, CHLOROPLASTIC"/>
    <property type="match status" value="1"/>
</dbReference>
<comment type="subcellular location">
    <subcellularLocation>
        <location evidence="1">Membrane</location>
        <topology evidence="1">Multi-pass membrane protein</topology>
    </subcellularLocation>
</comment>
<dbReference type="EMBL" id="MU228876">
    <property type="protein sequence ID" value="KAG6621050.1"/>
    <property type="molecule type" value="Genomic_DNA"/>
</dbReference>
<dbReference type="PANTHER" id="PTHR43507">
    <property type="entry name" value="NADH-UBIQUINONE OXIDOREDUCTASE CHAIN 4"/>
    <property type="match status" value="1"/>
</dbReference>
<reference evidence="10" key="1">
    <citation type="submission" date="2021-01" db="EMBL/GenBank/DDBJ databases">
        <authorList>
            <person name="Lovell J.T."/>
            <person name="Bentley N."/>
            <person name="Bhattarai G."/>
            <person name="Jenkins J.W."/>
            <person name="Sreedasyam A."/>
            <person name="Alarcon Y."/>
            <person name="Bock C."/>
            <person name="Boston L."/>
            <person name="Carlson J."/>
            <person name="Cervantes K."/>
            <person name="Clermont K."/>
            <person name="Krom N."/>
            <person name="Kubenka K."/>
            <person name="Mamidi S."/>
            <person name="Mattison C."/>
            <person name="Monteros M."/>
            <person name="Pisani C."/>
            <person name="Plott C."/>
            <person name="Rajasekar S."/>
            <person name="Rhein H.S."/>
            <person name="Rohla C."/>
            <person name="Song M."/>
            <person name="Hilaire R.S."/>
            <person name="Shu S."/>
            <person name="Wells L."/>
            <person name="Wang X."/>
            <person name="Webber J."/>
            <person name="Heerema R.J."/>
            <person name="Klein P."/>
            <person name="Conner P."/>
            <person name="Grauke L."/>
            <person name="Grimwood J."/>
            <person name="Schmutz J."/>
            <person name="Randall J.J."/>
        </authorList>
    </citation>
    <scope>NUCLEOTIDE SEQUENCE</scope>
    <source>
        <tissue evidence="10">Leaf</tissue>
    </source>
</reference>
<keyword evidence="5 8" id="KW-1133">Transmembrane helix</keyword>
<feature type="transmembrane region" description="Helical" evidence="8">
    <location>
        <begin position="77"/>
        <end position="97"/>
    </location>
</feature>
<evidence type="ECO:0000256" key="4">
    <source>
        <dbReference type="ARBA" id="ARBA00022967"/>
    </source>
</evidence>
<feature type="transmembrane region" description="Helical" evidence="8">
    <location>
        <begin position="224"/>
        <end position="243"/>
    </location>
</feature>
<evidence type="ECO:0000256" key="1">
    <source>
        <dbReference type="ARBA" id="ARBA00004141"/>
    </source>
</evidence>
<feature type="transmembrane region" description="Helical" evidence="8">
    <location>
        <begin position="324"/>
        <end position="354"/>
    </location>
</feature>
<comment type="similarity">
    <text evidence="2">Belongs to the complex I subunit 4 family.</text>
</comment>
<dbReference type="GO" id="GO:0048039">
    <property type="term" value="F:ubiquinone binding"/>
    <property type="evidence" value="ECO:0007669"/>
    <property type="project" value="TreeGrafter"/>
</dbReference>
<feature type="transmembrane region" description="Helical" evidence="8">
    <location>
        <begin position="255"/>
        <end position="274"/>
    </location>
</feature>
<dbReference type="InterPro" id="IPR010227">
    <property type="entry name" value="NADH_Q_OxRdtase_chainM/4"/>
</dbReference>
<comment type="caution">
    <text evidence="10">The sequence shown here is derived from an EMBL/GenBank/DDBJ whole genome shotgun (WGS) entry which is preliminary data.</text>
</comment>
<dbReference type="GO" id="GO:0042773">
    <property type="term" value="P:ATP synthesis coupled electron transport"/>
    <property type="evidence" value="ECO:0007669"/>
    <property type="project" value="InterPro"/>
</dbReference>
<dbReference type="GO" id="GO:0015990">
    <property type="term" value="P:electron transport coupled proton transport"/>
    <property type="evidence" value="ECO:0007669"/>
    <property type="project" value="TreeGrafter"/>
</dbReference>
<gene>
    <name evidence="10" type="ORF">I3842_Q036400</name>
</gene>
<feature type="transmembrane region" description="Helical" evidence="8">
    <location>
        <begin position="360"/>
        <end position="382"/>
    </location>
</feature>
<dbReference type="InterPro" id="IPR003918">
    <property type="entry name" value="NADH_UbQ_OxRdtase"/>
</dbReference>
<feature type="transmembrane region" description="Helical" evidence="8">
    <location>
        <begin position="193"/>
        <end position="212"/>
    </location>
</feature>
<feature type="non-terminal residue" evidence="10">
    <location>
        <position position="1"/>
    </location>
</feature>
<dbReference type="GO" id="GO:0008137">
    <property type="term" value="F:NADH dehydrogenase (ubiquinone) activity"/>
    <property type="evidence" value="ECO:0007669"/>
    <property type="project" value="InterPro"/>
</dbReference>
<feature type="transmembrane region" description="Helical" evidence="8">
    <location>
        <begin position="24"/>
        <end position="45"/>
    </location>
</feature>
<evidence type="ECO:0000313" key="10">
    <source>
        <dbReference type="EMBL" id="KAG6621050.1"/>
    </source>
</evidence>
<sequence>VVLPIFAGSLIFFLPHRGNKMIRWYTIFICTVELLLITCAFYYHFQLDDPLMQLTEDYKWINLFDFYWRLGIDGLSIGPILLTGFITTLATSAARPVTRDSRLFHFLMLAMYSATKFILYTAGSSVFLLMGVLGIGLYGSNEPTFNFEISANQSYPVVLEIIFYIGFLIAFAVKSPIIPLHTWLPDTHGEAHYSTCMLLAGILLKMGAYGLVRINMELLSRAHSIFAPWLMIVGTLQIIYAASASPGQRNLKKRIAYSSVSHMGFIIIGIGSISDMGLNGAILQIISHGFIGAALFFLAGTSFDRIRLVSLDEMGGMAIPVPKIFTTFSILSMASLALPGMSGFVAELIVFFGLITSQNLFLITKILITFVMAIGMILTPIYSLSMLRQMFYGYKFFNAPNSYFFDSGPRELFVSISILLPVIGIGIYPDFVFSLSVDKVEDIISNYFYR</sequence>
<dbReference type="GO" id="GO:0009507">
    <property type="term" value="C:chloroplast"/>
    <property type="evidence" value="ECO:0007669"/>
    <property type="project" value="TreeGrafter"/>
</dbReference>
<accession>A0A922D7K6</accession>
<evidence type="ECO:0000259" key="9">
    <source>
        <dbReference type="Pfam" id="PF00361"/>
    </source>
</evidence>
<feature type="transmembrane region" description="Helical" evidence="8">
    <location>
        <begin position="280"/>
        <end position="303"/>
    </location>
</feature>
<evidence type="ECO:0000256" key="2">
    <source>
        <dbReference type="ARBA" id="ARBA00009025"/>
    </source>
</evidence>
<dbReference type="Proteomes" id="UP000811246">
    <property type="component" value="Unassembled WGS sequence"/>
</dbReference>
<keyword evidence="3 8" id="KW-0812">Transmembrane</keyword>
<feature type="transmembrane region" description="Helical" evidence="8">
    <location>
        <begin position="154"/>
        <end position="173"/>
    </location>
</feature>
<dbReference type="InterPro" id="IPR001750">
    <property type="entry name" value="ND/Mrp_TM"/>
</dbReference>
<organism evidence="10 11">
    <name type="scientific">Carya illinoinensis</name>
    <name type="common">Pecan</name>
    <dbReference type="NCBI Taxonomy" id="32201"/>
    <lineage>
        <taxon>Eukaryota</taxon>
        <taxon>Viridiplantae</taxon>
        <taxon>Streptophyta</taxon>
        <taxon>Embryophyta</taxon>
        <taxon>Tracheophyta</taxon>
        <taxon>Spermatophyta</taxon>
        <taxon>Magnoliopsida</taxon>
        <taxon>eudicotyledons</taxon>
        <taxon>Gunneridae</taxon>
        <taxon>Pentapetalae</taxon>
        <taxon>rosids</taxon>
        <taxon>fabids</taxon>
        <taxon>Fagales</taxon>
        <taxon>Juglandaceae</taxon>
        <taxon>Carya</taxon>
    </lineage>
</organism>
<dbReference type="NCBIfam" id="TIGR01972">
    <property type="entry name" value="NDH_I_M"/>
    <property type="match status" value="1"/>
</dbReference>
<dbReference type="GO" id="GO:0003954">
    <property type="term" value="F:NADH dehydrogenase activity"/>
    <property type="evidence" value="ECO:0007669"/>
    <property type="project" value="TreeGrafter"/>
</dbReference>
<feature type="transmembrane region" description="Helical" evidence="8">
    <location>
        <begin position="412"/>
        <end position="429"/>
    </location>
</feature>
<dbReference type="Pfam" id="PF00361">
    <property type="entry name" value="Proton_antipo_M"/>
    <property type="match status" value="1"/>
</dbReference>
<keyword evidence="7 8" id="KW-0472">Membrane</keyword>
<evidence type="ECO:0000256" key="6">
    <source>
        <dbReference type="ARBA" id="ARBA00023027"/>
    </source>
</evidence>
<dbReference type="AlphaFoldDB" id="A0A922D7K6"/>
<evidence type="ECO:0000256" key="3">
    <source>
        <dbReference type="ARBA" id="ARBA00022692"/>
    </source>
</evidence>